<dbReference type="EMBL" id="JAACJJ010000003">
    <property type="protein sequence ID" value="KAF5328731.1"/>
    <property type="molecule type" value="Genomic_DNA"/>
</dbReference>
<reference evidence="1 2" key="1">
    <citation type="journal article" date="2020" name="ISME J.">
        <title>Uncovering the hidden diversity of litter-decomposition mechanisms in mushroom-forming fungi.</title>
        <authorList>
            <person name="Floudas D."/>
            <person name="Bentzer J."/>
            <person name="Ahren D."/>
            <person name="Johansson T."/>
            <person name="Persson P."/>
            <person name="Tunlid A."/>
        </authorList>
    </citation>
    <scope>NUCLEOTIDE SEQUENCE [LARGE SCALE GENOMIC DNA]</scope>
    <source>
        <strain evidence="1 2">CBS 101986</strain>
    </source>
</reference>
<dbReference type="Proteomes" id="UP000567179">
    <property type="component" value="Unassembled WGS sequence"/>
</dbReference>
<keyword evidence="2" id="KW-1185">Reference proteome</keyword>
<dbReference type="OrthoDB" id="3232239at2759"/>
<proteinExistence type="predicted"/>
<dbReference type="AlphaFoldDB" id="A0A8H5BT44"/>
<sequence>MGLALMSHPIFPPDILPFIFKEINSRQDLYSVCLTSRIFRIEGQLILFRHPGVLKIGVEDLPHNSFLDAIIRSPNRLAPIVRSYEQNITWTTPLESEEITNMLLPIACAARKQEVVSSSKRSWLIERIGCALRLMVNIKVLKIWDKDNNQYHYPRPYLPDILQYCKFQLHSLTWDRTGEEKPIVSQFLPHQKDLKDLDLGRQYTGRLYADVVQPQQLTGICLRLDSLSGSIAMTSLFLVPNDSRKRPVKCLRWTSNPEAYWQHRNIEVKQLTGPLSKVQLLDYECEQRSPSLSELSSMLGKLTVLRMCVQDLTWTSRTWKEDIVALGRLPALRTLILSIYETRHGCAPHMANYDAPTKLSEQIFFCSKTLQCIDIHGLSSRAERHTRAAPSATLSSARIGSRSILKVCDEYCWSNRHCFLDDWIL</sequence>
<name>A0A8H5BT44_9AGAR</name>
<gene>
    <name evidence="1" type="ORF">D9619_011464</name>
</gene>
<evidence type="ECO:0000313" key="1">
    <source>
        <dbReference type="EMBL" id="KAF5328731.1"/>
    </source>
</evidence>
<protein>
    <submittedName>
        <fullName evidence="1">Uncharacterized protein</fullName>
    </submittedName>
</protein>
<organism evidence="1 2">
    <name type="scientific">Psilocybe cf. subviscida</name>
    <dbReference type="NCBI Taxonomy" id="2480587"/>
    <lineage>
        <taxon>Eukaryota</taxon>
        <taxon>Fungi</taxon>
        <taxon>Dikarya</taxon>
        <taxon>Basidiomycota</taxon>
        <taxon>Agaricomycotina</taxon>
        <taxon>Agaricomycetes</taxon>
        <taxon>Agaricomycetidae</taxon>
        <taxon>Agaricales</taxon>
        <taxon>Agaricineae</taxon>
        <taxon>Strophariaceae</taxon>
        <taxon>Psilocybe</taxon>
    </lineage>
</organism>
<accession>A0A8H5BT44</accession>
<comment type="caution">
    <text evidence="1">The sequence shown here is derived from an EMBL/GenBank/DDBJ whole genome shotgun (WGS) entry which is preliminary data.</text>
</comment>
<evidence type="ECO:0000313" key="2">
    <source>
        <dbReference type="Proteomes" id="UP000567179"/>
    </source>
</evidence>